<evidence type="ECO:0000313" key="2">
    <source>
        <dbReference type="Proteomes" id="UP000503011"/>
    </source>
</evidence>
<organism evidence="1 2">
    <name type="scientific">Phytohabitans suffuscus</name>
    <dbReference type="NCBI Taxonomy" id="624315"/>
    <lineage>
        <taxon>Bacteria</taxon>
        <taxon>Bacillati</taxon>
        <taxon>Actinomycetota</taxon>
        <taxon>Actinomycetes</taxon>
        <taxon>Micromonosporales</taxon>
        <taxon>Micromonosporaceae</taxon>
    </lineage>
</organism>
<reference evidence="1 2" key="2">
    <citation type="submission" date="2020-03" db="EMBL/GenBank/DDBJ databases">
        <authorList>
            <person name="Ichikawa N."/>
            <person name="Kimura A."/>
            <person name="Kitahashi Y."/>
            <person name="Uohara A."/>
        </authorList>
    </citation>
    <scope>NUCLEOTIDE SEQUENCE [LARGE SCALE GENOMIC DNA]</scope>
    <source>
        <strain evidence="1 2">NBRC 105367</strain>
    </source>
</reference>
<name>A0A6F8YTZ0_9ACTN</name>
<dbReference type="AlphaFoldDB" id="A0A6F8YTZ0"/>
<reference evidence="1 2" key="1">
    <citation type="submission" date="2020-03" db="EMBL/GenBank/DDBJ databases">
        <title>Whole genome shotgun sequence of Phytohabitans suffuscus NBRC 105367.</title>
        <authorList>
            <person name="Komaki H."/>
            <person name="Tamura T."/>
        </authorList>
    </citation>
    <scope>NUCLEOTIDE SEQUENCE [LARGE SCALE GENOMIC DNA]</scope>
    <source>
        <strain evidence="1 2">NBRC 105367</strain>
    </source>
</reference>
<dbReference type="Proteomes" id="UP000503011">
    <property type="component" value="Chromosome"/>
</dbReference>
<evidence type="ECO:0000313" key="1">
    <source>
        <dbReference type="EMBL" id="BCB89516.1"/>
    </source>
</evidence>
<dbReference type="KEGG" id="psuu:Psuf_068290"/>
<dbReference type="EMBL" id="AP022871">
    <property type="protein sequence ID" value="BCB89516.1"/>
    <property type="molecule type" value="Genomic_DNA"/>
</dbReference>
<gene>
    <name evidence="1" type="ORF">Psuf_068290</name>
</gene>
<keyword evidence="2" id="KW-1185">Reference proteome</keyword>
<protein>
    <submittedName>
        <fullName evidence="1">Uncharacterized protein</fullName>
    </submittedName>
</protein>
<proteinExistence type="predicted"/>
<accession>A0A6F8YTZ0</accession>
<sequence>MICVAPMVNVKDVNLAALVVDAIPDSIFTASGTPESFKGSVQWSADAMRFTS</sequence>